<dbReference type="SUPFAM" id="SSF103473">
    <property type="entry name" value="MFS general substrate transporter"/>
    <property type="match status" value="1"/>
</dbReference>
<dbReference type="Gene3D" id="1.20.1250.20">
    <property type="entry name" value="MFS general substrate transporter like domains"/>
    <property type="match status" value="1"/>
</dbReference>
<gene>
    <name evidence="9" type="ORF">QYM36_010373</name>
</gene>
<name>A0AA88I0D7_ARTSF</name>
<feature type="transmembrane region" description="Helical" evidence="8">
    <location>
        <begin position="342"/>
        <end position="362"/>
    </location>
</feature>
<evidence type="ECO:0000256" key="3">
    <source>
        <dbReference type="ARBA" id="ARBA00022954"/>
    </source>
</evidence>
<dbReference type="InterPro" id="IPR036259">
    <property type="entry name" value="MFS_trans_sf"/>
</dbReference>
<dbReference type="InterPro" id="IPR002666">
    <property type="entry name" value="Folate_carrier"/>
</dbReference>
<dbReference type="PANTHER" id="PTHR10686:SF18">
    <property type="entry name" value="IP11787P-RELATED"/>
    <property type="match status" value="1"/>
</dbReference>
<comment type="caution">
    <text evidence="9">The sequence shown here is derived from an EMBL/GenBank/DDBJ whole genome shotgun (WGS) entry which is preliminary data.</text>
</comment>
<dbReference type="GO" id="GO:0005886">
    <property type="term" value="C:plasma membrane"/>
    <property type="evidence" value="ECO:0007669"/>
    <property type="project" value="UniProtKB-UniRule"/>
</dbReference>
<evidence type="ECO:0000256" key="2">
    <source>
        <dbReference type="ARBA" id="ARBA00022692"/>
    </source>
</evidence>
<feature type="transmembrane region" description="Helical" evidence="8">
    <location>
        <begin position="74"/>
        <end position="92"/>
    </location>
</feature>
<dbReference type="PIRSF" id="PIRSF028739">
    <property type="entry name" value="Folate_carrier"/>
    <property type="match status" value="1"/>
</dbReference>
<organism evidence="9 10">
    <name type="scientific">Artemia franciscana</name>
    <name type="common">Brine shrimp</name>
    <name type="synonym">Artemia sanfranciscana</name>
    <dbReference type="NCBI Taxonomy" id="6661"/>
    <lineage>
        <taxon>Eukaryota</taxon>
        <taxon>Metazoa</taxon>
        <taxon>Ecdysozoa</taxon>
        <taxon>Arthropoda</taxon>
        <taxon>Crustacea</taxon>
        <taxon>Branchiopoda</taxon>
        <taxon>Anostraca</taxon>
        <taxon>Artemiidae</taxon>
        <taxon>Artemia</taxon>
    </lineage>
</organism>
<comment type="subcellular location">
    <subcellularLocation>
        <location evidence="7">Membrane</location>
        <topology evidence="7">Multi-pass membrane protein</topology>
    </subcellularLocation>
</comment>
<evidence type="ECO:0000256" key="6">
    <source>
        <dbReference type="ARBA" id="ARBA00023180"/>
    </source>
</evidence>
<keyword evidence="7" id="KW-0813">Transport</keyword>
<evidence type="ECO:0000256" key="7">
    <source>
        <dbReference type="PIRNR" id="PIRNR028739"/>
    </source>
</evidence>
<feature type="transmembrane region" description="Helical" evidence="8">
    <location>
        <begin position="104"/>
        <end position="122"/>
    </location>
</feature>
<feature type="transmembrane region" description="Helical" evidence="8">
    <location>
        <begin position="374"/>
        <end position="399"/>
    </location>
</feature>
<keyword evidence="10" id="KW-1185">Reference proteome</keyword>
<evidence type="ECO:0000256" key="5">
    <source>
        <dbReference type="ARBA" id="ARBA00023136"/>
    </source>
</evidence>
<dbReference type="PANTHER" id="PTHR10686">
    <property type="entry name" value="FOLATE TRANSPORTER"/>
    <property type="match status" value="1"/>
</dbReference>
<sequence>MQIKQYLPVIFILMFGFFKELRPSEPFLTEYLLGPWKNLTEEQVYQDIFPVWTYSYLLLLIAVFLLTDFLRYKPVIILEGFAYIITWILLILGQTVGAFQAVEFFYAIASSTEVAYSTYIYAQDLPMTFEKLTGLVQAALLAGRFGAGILAQVLVTTGALDYYSLNFISLGSVCVATCFSFALPSVPRSIYFYRDESASLGPEQENDEDRGYDAEVPPEATKKTVIKMTFSEGCSLIWKDFRSSYSNLSVVKWSVWWAFTMCCNLQVLNYIQPLWQTIAPTSTGSLYNGIVEALQNILSALATLAVAYSRVNWSKWGEFTLALCALISGFLLSFMASTRHLWVAYMCYILFKIIYQVLITVSNYEIAKDLNMHCYGLIFGFNTFLALILQSILTTIVASGVGLGLPPRDQFVVYGIYFFVLAGVFTTIAAYSCGYGTYRQSRSGGNSGVVT</sequence>
<evidence type="ECO:0000256" key="8">
    <source>
        <dbReference type="SAM" id="Phobius"/>
    </source>
</evidence>
<keyword evidence="3" id="KW-0290">Folate-binding</keyword>
<feature type="transmembrane region" description="Helical" evidence="8">
    <location>
        <begin position="134"/>
        <end position="155"/>
    </location>
</feature>
<feature type="transmembrane region" description="Helical" evidence="8">
    <location>
        <begin position="167"/>
        <end position="186"/>
    </location>
</feature>
<evidence type="ECO:0008006" key="11">
    <source>
        <dbReference type="Google" id="ProtNLM"/>
    </source>
</evidence>
<feature type="transmembrane region" description="Helical" evidence="8">
    <location>
        <begin position="286"/>
        <end position="307"/>
    </location>
</feature>
<feature type="transmembrane region" description="Helical" evidence="8">
    <location>
        <begin position="411"/>
        <end position="433"/>
    </location>
</feature>
<dbReference type="EMBL" id="JAVRJZ010000012">
    <property type="protein sequence ID" value="KAK2715771.1"/>
    <property type="molecule type" value="Genomic_DNA"/>
</dbReference>
<keyword evidence="5 7" id="KW-0472">Membrane</keyword>
<dbReference type="AlphaFoldDB" id="A0AA88I0D7"/>
<dbReference type="Proteomes" id="UP001187531">
    <property type="component" value="Unassembled WGS sequence"/>
</dbReference>
<reference evidence="9" key="1">
    <citation type="submission" date="2023-07" db="EMBL/GenBank/DDBJ databases">
        <title>Chromosome-level genome assembly of Artemia franciscana.</title>
        <authorList>
            <person name="Jo E."/>
        </authorList>
    </citation>
    <scope>NUCLEOTIDE SEQUENCE</scope>
    <source>
        <tissue evidence="9">Whole body</tissue>
    </source>
</reference>
<keyword evidence="6" id="KW-0325">Glycoprotein</keyword>
<evidence type="ECO:0000256" key="4">
    <source>
        <dbReference type="ARBA" id="ARBA00022989"/>
    </source>
</evidence>
<dbReference type="GO" id="GO:0005542">
    <property type="term" value="F:folic acid binding"/>
    <property type="evidence" value="ECO:0007669"/>
    <property type="project" value="UniProtKB-KW"/>
</dbReference>
<evidence type="ECO:0000256" key="1">
    <source>
        <dbReference type="ARBA" id="ARBA00005773"/>
    </source>
</evidence>
<protein>
    <recommendedName>
        <fullName evidence="11">Thiamine transporter 2</fullName>
    </recommendedName>
</protein>
<keyword evidence="2 8" id="KW-0812">Transmembrane</keyword>
<dbReference type="FunFam" id="1.20.1250.20:FF:000298">
    <property type="entry name" value="Thiamine transporter"/>
    <property type="match status" value="1"/>
</dbReference>
<evidence type="ECO:0000313" key="9">
    <source>
        <dbReference type="EMBL" id="KAK2715771.1"/>
    </source>
</evidence>
<dbReference type="GO" id="GO:0090482">
    <property type="term" value="F:vitamin transmembrane transporter activity"/>
    <property type="evidence" value="ECO:0007669"/>
    <property type="project" value="InterPro"/>
</dbReference>
<dbReference type="Pfam" id="PF01770">
    <property type="entry name" value="Folate_carrier"/>
    <property type="match status" value="1"/>
</dbReference>
<comment type="similarity">
    <text evidence="1 7">Belongs to the reduced folate carrier (RFC) transporter (TC 2.A.48) family.</text>
</comment>
<accession>A0AA88I0D7</accession>
<dbReference type="NCBIfam" id="TIGR00806">
    <property type="entry name" value="rfc"/>
    <property type="match status" value="1"/>
</dbReference>
<evidence type="ECO:0000313" key="10">
    <source>
        <dbReference type="Proteomes" id="UP001187531"/>
    </source>
</evidence>
<keyword evidence="4 8" id="KW-1133">Transmembrane helix</keyword>
<feature type="transmembrane region" description="Helical" evidence="8">
    <location>
        <begin position="47"/>
        <end position="67"/>
    </location>
</feature>
<proteinExistence type="inferred from homology"/>
<feature type="transmembrane region" description="Helical" evidence="8">
    <location>
        <begin position="319"/>
        <end position="336"/>
    </location>
</feature>